<dbReference type="PROSITE" id="PS51257">
    <property type="entry name" value="PROKAR_LIPOPROTEIN"/>
    <property type="match status" value="1"/>
</dbReference>
<dbReference type="InParanoid" id="W0REP4"/>
<evidence type="ECO:0000313" key="4">
    <source>
        <dbReference type="EMBL" id="AHG88795.1"/>
    </source>
</evidence>
<evidence type="ECO:0000313" key="5">
    <source>
        <dbReference type="Proteomes" id="UP000019151"/>
    </source>
</evidence>
<name>W0REP4_9BACT</name>
<keyword evidence="5" id="KW-1185">Reference proteome</keyword>
<keyword evidence="1" id="KW-0175">Coiled coil</keyword>
<evidence type="ECO:0000259" key="3">
    <source>
        <dbReference type="Pfam" id="PF13628"/>
    </source>
</evidence>
<feature type="domain" description="DUF4142" evidence="3">
    <location>
        <begin position="76"/>
        <end position="210"/>
    </location>
</feature>
<keyword evidence="2" id="KW-0732">Signal</keyword>
<evidence type="ECO:0000256" key="2">
    <source>
        <dbReference type="SAM" id="SignalP"/>
    </source>
</evidence>
<dbReference type="PANTHER" id="PTHR38593:SF1">
    <property type="entry name" value="BLR2558 PROTEIN"/>
    <property type="match status" value="1"/>
</dbReference>
<dbReference type="InterPro" id="IPR025419">
    <property type="entry name" value="DUF4142"/>
</dbReference>
<dbReference type="AlphaFoldDB" id="W0REP4"/>
<sequence>MHDRNSMIGRIPRLSTTALLLVGLACAKGDRAADSAQARADSAAAVRSDSAAGTVARTDSAAATGGWTEPSIFGYTTAANSSEIAEARLAEKKATNPTVKAFARQLVADHEAMLKDGQALAGKLNATADTATGAAHDLLNDARDHMKDLTDKAAGADWDEDFIEHEIDGHQKVLDKLQDAAKNTTNADLRAALEKATGKVQQHLTKAKDIKEKTLKK</sequence>
<dbReference type="PANTHER" id="PTHR38593">
    <property type="entry name" value="BLR2558 PROTEIN"/>
    <property type="match status" value="1"/>
</dbReference>
<dbReference type="STRING" id="861299.J421_1258"/>
<dbReference type="OrthoDB" id="883203at2"/>
<evidence type="ECO:0000256" key="1">
    <source>
        <dbReference type="SAM" id="Coils"/>
    </source>
</evidence>
<dbReference type="HOGENOM" id="CLU_079636_4_0_0"/>
<feature type="coiled-coil region" evidence="1">
    <location>
        <begin position="167"/>
        <end position="213"/>
    </location>
</feature>
<organism evidence="4 5">
    <name type="scientific">Gemmatirosa kalamazoonensis</name>
    <dbReference type="NCBI Taxonomy" id="861299"/>
    <lineage>
        <taxon>Bacteria</taxon>
        <taxon>Pseudomonadati</taxon>
        <taxon>Gemmatimonadota</taxon>
        <taxon>Gemmatimonadia</taxon>
        <taxon>Gemmatimonadales</taxon>
        <taxon>Gemmatimonadaceae</taxon>
        <taxon>Gemmatirosa</taxon>
    </lineage>
</organism>
<dbReference type="Pfam" id="PF13628">
    <property type="entry name" value="DUF4142"/>
    <property type="match status" value="1"/>
</dbReference>
<feature type="chain" id="PRO_5004795455" description="DUF4142 domain-containing protein" evidence="2">
    <location>
        <begin position="28"/>
        <end position="217"/>
    </location>
</feature>
<protein>
    <recommendedName>
        <fullName evidence="3">DUF4142 domain-containing protein</fullName>
    </recommendedName>
</protein>
<dbReference type="eggNOG" id="COG3652">
    <property type="taxonomic scope" value="Bacteria"/>
</dbReference>
<dbReference type="InterPro" id="IPR012347">
    <property type="entry name" value="Ferritin-like"/>
</dbReference>
<dbReference type="Proteomes" id="UP000019151">
    <property type="component" value="Chromosome"/>
</dbReference>
<dbReference type="RefSeq" id="WP_025410320.1">
    <property type="nucleotide sequence ID" value="NZ_CP007128.1"/>
</dbReference>
<gene>
    <name evidence="4" type="ORF">J421_1258</name>
</gene>
<proteinExistence type="predicted"/>
<reference evidence="4 5" key="1">
    <citation type="journal article" date="2014" name="Genome Announc.">
        <title>Genome Sequence and Methylome of Soil Bacterium Gemmatirosa kalamazoonensis KBS708T, a Member of the Rarely Cultivated Gemmatimonadetes Phylum.</title>
        <authorList>
            <person name="Debruyn J.M."/>
            <person name="Radosevich M."/>
            <person name="Wommack K.E."/>
            <person name="Polson S.W."/>
            <person name="Hauser L.J."/>
            <person name="Fawaz M.N."/>
            <person name="Korlach J."/>
            <person name="Tsai Y.C."/>
        </authorList>
    </citation>
    <scope>NUCLEOTIDE SEQUENCE [LARGE SCALE GENOMIC DNA]</scope>
    <source>
        <strain evidence="4 5">KBS708</strain>
    </source>
</reference>
<dbReference type="Gene3D" id="1.20.1260.10">
    <property type="match status" value="1"/>
</dbReference>
<accession>W0REP4</accession>
<feature type="signal peptide" evidence="2">
    <location>
        <begin position="1"/>
        <end position="27"/>
    </location>
</feature>
<dbReference type="EMBL" id="CP007128">
    <property type="protein sequence ID" value="AHG88795.1"/>
    <property type="molecule type" value="Genomic_DNA"/>
</dbReference>
<dbReference type="KEGG" id="gba:J421_1258"/>